<dbReference type="EMBL" id="JBEDNZ010000016">
    <property type="protein sequence ID" value="KAL0822802.1"/>
    <property type="molecule type" value="Genomic_DNA"/>
</dbReference>
<evidence type="ECO:0000313" key="3">
    <source>
        <dbReference type="EMBL" id="KAL0822802.1"/>
    </source>
</evidence>
<evidence type="ECO:0000259" key="2">
    <source>
        <dbReference type="Pfam" id="PF25298"/>
    </source>
</evidence>
<accession>A0ABD0SSG9</accession>
<organism evidence="3 4">
    <name type="scientific">Loxostege sticticalis</name>
    <name type="common">Beet webworm moth</name>
    <dbReference type="NCBI Taxonomy" id="481309"/>
    <lineage>
        <taxon>Eukaryota</taxon>
        <taxon>Metazoa</taxon>
        <taxon>Ecdysozoa</taxon>
        <taxon>Arthropoda</taxon>
        <taxon>Hexapoda</taxon>
        <taxon>Insecta</taxon>
        <taxon>Pterygota</taxon>
        <taxon>Neoptera</taxon>
        <taxon>Endopterygota</taxon>
        <taxon>Lepidoptera</taxon>
        <taxon>Glossata</taxon>
        <taxon>Ditrysia</taxon>
        <taxon>Pyraloidea</taxon>
        <taxon>Crambidae</taxon>
        <taxon>Pyraustinae</taxon>
        <taxon>Loxostege</taxon>
    </lineage>
</organism>
<gene>
    <name evidence="3" type="ORF">ABMA28_004808</name>
</gene>
<feature type="domain" description="FP protein C-terminal" evidence="2">
    <location>
        <begin position="257"/>
        <end position="308"/>
    </location>
</feature>
<dbReference type="Gene3D" id="1.20.1170.10">
    <property type="match status" value="1"/>
</dbReference>
<evidence type="ECO:0000256" key="1">
    <source>
        <dbReference type="SAM" id="Coils"/>
    </source>
</evidence>
<sequence length="308" mass="35000">MFNCASCGTKHTDGAVCSTCKQHYDFQCSGVTEAGYRKLGDRKNAWRCLKCKSNQSPSPAATSSNSSQLDKVQEQLNKIMIKLAPLASLVEDVKLIKCELGELKDSLGMAHDMISNFTDKVQTIEAKIEVLNKSADEIPVLRAEITRLNQEIQDRDQWARANNVEVRGIPLRKNENLYEIIQQIGRLCEFPCNKESINYIARIPTRAINSEKPIIVAFNSRYLKEEFVALARKCNELTLSKLGFTTSGKFYVNDHLTPYNKILLSKAKKLAREKNFQYIWVKHCKIMARKSDTSPIFQIKSEKDLSKI</sequence>
<comment type="caution">
    <text evidence="3">The sequence shown here is derived from an EMBL/GenBank/DDBJ whole genome shotgun (WGS) entry which is preliminary data.</text>
</comment>
<dbReference type="AlphaFoldDB" id="A0ABD0SSG9"/>
<protein>
    <recommendedName>
        <fullName evidence="2">FP protein C-terminal domain-containing protein</fullName>
    </recommendedName>
</protein>
<name>A0ABD0SSG9_LOXSC</name>
<proteinExistence type="predicted"/>
<keyword evidence="1" id="KW-0175">Coiled coil</keyword>
<dbReference type="InterPro" id="IPR057251">
    <property type="entry name" value="FP_C"/>
</dbReference>
<reference evidence="3 4" key="1">
    <citation type="submission" date="2024-06" db="EMBL/GenBank/DDBJ databases">
        <title>A chromosome-level genome assembly of beet webworm, Loxostege sticticalis.</title>
        <authorList>
            <person name="Zhang Y."/>
        </authorList>
    </citation>
    <scope>NUCLEOTIDE SEQUENCE [LARGE SCALE GENOMIC DNA]</scope>
    <source>
        <strain evidence="3">AQ028</strain>
        <tissue evidence="3">Male pupae</tissue>
    </source>
</reference>
<feature type="coiled-coil region" evidence="1">
    <location>
        <begin position="114"/>
        <end position="151"/>
    </location>
</feature>
<dbReference type="Pfam" id="PF25298">
    <property type="entry name" value="Baculo_FP_2nd"/>
    <property type="match status" value="1"/>
</dbReference>
<evidence type="ECO:0000313" key="4">
    <source>
        <dbReference type="Proteomes" id="UP001549921"/>
    </source>
</evidence>
<dbReference type="InterPro" id="IPR011011">
    <property type="entry name" value="Znf_FYVE_PHD"/>
</dbReference>
<dbReference type="SUPFAM" id="SSF57903">
    <property type="entry name" value="FYVE/PHD zinc finger"/>
    <property type="match status" value="1"/>
</dbReference>
<dbReference type="Proteomes" id="UP001549921">
    <property type="component" value="Unassembled WGS sequence"/>
</dbReference>